<accession>A0A914HGC3</accession>
<feature type="compositionally biased region" description="Polar residues" evidence="1">
    <location>
        <begin position="342"/>
        <end position="370"/>
    </location>
</feature>
<organism evidence="3 4">
    <name type="scientific">Globodera rostochiensis</name>
    <name type="common">Golden nematode worm</name>
    <name type="synonym">Heterodera rostochiensis</name>
    <dbReference type="NCBI Taxonomy" id="31243"/>
    <lineage>
        <taxon>Eukaryota</taxon>
        <taxon>Metazoa</taxon>
        <taxon>Ecdysozoa</taxon>
        <taxon>Nematoda</taxon>
        <taxon>Chromadorea</taxon>
        <taxon>Rhabditida</taxon>
        <taxon>Tylenchina</taxon>
        <taxon>Tylenchomorpha</taxon>
        <taxon>Tylenchoidea</taxon>
        <taxon>Heteroderidae</taxon>
        <taxon>Heteroderinae</taxon>
        <taxon>Globodera</taxon>
    </lineage>
</organism>
<keyword evidence="3" id="KW-1185">Reference proteome</keyword>
<sequence length="448" mass="49514">MAPAVPEWTRQWHKFLVERIGIDSLQLGLLLLMLLSLLTLLLSIMSVSLRFCCCPKRSAGRCRRRKPTEAMPSRTPTNGFTGTNEERRCLLQPNGICAVAVSSRAPHQAQQQQLEKKAEPNFEVDHRAQQQAVTEPTVGAAPPQPPAQFEKSAIVADPVKASLCQIPLALTPRGNLPPSRPAHFSVESPPPPRRFASSGGRTQVLPLTSQNRRRVPPLVMLMAEQQQQQLHHRQQMMARGRMPTTPDSRATTTTTTTGGMKSCATIPEDPEETNHRPLADELLSIDRTFVSADDEQQQEEEEVHRFVHRLPLHQPPPTFEVQPPTYSPPEPPSKMMPKNFWCESNNLSSPDRSSYGAQTSLNTTTGSSADESITTSSIVVVVVNRRNVVEEEEVRISELESETGAPPAPPPPSTMSSNGIGHAAIVQHHRVPRSISQQLELMNMTTQS</sequence>
<keyword evidence="2" id="KW-1133">Transmembrane helix</keyword>
<feature type="region of interest" description="Disordered" evidence="1">
    <location>
        <begin position="64"/>
        <end position="84"/>
    </location>
</feature>
<name>A0A914HGC3_GLORO</name>
<protein>
    <submittedName>
        <fullName evidence="4">Uncharacterized protein</fullName>
    </submittedName>
</protein>
<feature type="compositionally biased region" description="Polar residues" evidence="1">
    <location>
        <begin position="74"/>
        <end position="83"/>
    </location>
</feature>
<dbReference type="WBParaSite" id="Gr19_v10_g16910.t1">
    <property type="protein sequence ID" value="Gr19_v10_g16910.t1"/>
    <property type="gene ID" value="Gr19_v10_g16910"/>
</dbReference>
<feature type="region of interest" description="Disordered" evidence="1">
    <location>
        <begin position="393"/>
        <end position="429"/>
    </location>
</feature>
<feature type="region of interest" description="Disordered" evidence="1">
    <location>
        <begin position="238"/>
        <end position="274"/>
    </location>
</feature>
<dbReference type="AlphaFoldDB" id="A0A914HGC3"/>
<dbReference type="Proteomes" id="UP000887572">
    <property type="component" value="Unplaced"/>
</dbReference>
<feature type="region of interest" description="Disordered" evidence="1">
    <location>
        <begin position="174"/>
        <end position="200"/>
    </location>
</feature>
<evidence type="ECO:0000313" key="3">
    <source>
        <dbReference type="Proteomes" id="UP000887572"/>
    </source>
</evidence>
<feature type="region of interest" description="Disordered" evidence="1">
    <location>
        <begin position="312"/>
        <end position="371"/>
    </location>
</feature>
<keyword evidence="2" id="KW-0472">Membrane</keyword>
<feature type="compositionally biased region" description="Pro residues" evidence="1">
    <location>
        <begin position="325"/>
        <end position="334"/>
    </location>
</feature>
<proteinExistence type="predicted"/>
<keyword evidence="2" id="KW-0812">Transmembrane</keyword>
<reference evidence="4" key="1">
    <citation type="submission" date="2022-11" db="UniProtKB">
        <authorList>
            <consortium name="WormBaseParasite"/>
        </authorList>
    </citation>
    <scope>IDENTIFICATION</scope>
</reference>
<evidence type="ECO:0000313" key="4">
    <source>
        <dbReference type="WBParaSite" id="Gr19_v10_g16910.t1"/>
    </source>
</evidence>
<evidence type="ECO:0000256" key="2">
    <source>
        <dbReference type="SAM" id="Phobius"/>
    </source>
</evidence>
<evidence type="ECO:0000256" key="1">
    <source>
        <dbReference type="SAM" id="MobiDB-lite"/>
    </source>
</evidence>
<feature type="transmembrane region" description="Helical" evidence="2">
    <location>
        <begin position="29"/>
        <end position="49"/>
    </location>
</feature>